<gene>
    <name evidence="3" type="ORF">J4H92_06475</name>
</gene>
<reference evidence="3" key="1">
    <citation type="submission" date="2021-03" db="EMBL/GenBank/DDBJ databases">
        <title>Leucobacter chromiisoli sp. nov., isolated from chromium-containing soil of chemical plant.</title>
        <authorList>
            <person name="Xu Z."/>
        </authorList>
    </citation>
    <scope>NUCLEOTIDE SEQUENCE</scope>
    <source>
        <strain evidence="3">S27</strain>
    </source>
</reference>
<dbReference type="GO" id="GO:0016787">
    <property type="term" value="F:hydrolase activity"/>
    <property type="evidence" value="ECO:0007669"/>
    <property type="project" value="UniProtKB-KW"/>
</dbReference>
<comment type="caution">
    <text evidence="3">The sequence shown here is derived from an EMBL/GenBank/DDBJ whole genome shotgun (WGS) entry which is preliminary data.</text>
</comment>
<dbReference type="RefSeq" id="WP_208097352.1">
    <property type="nucleotide sequence ID" value="NZ_JAGDYM010000007.1"/>
</dbReference>
<dbReference type="EMBL" id="JAGDYM010000007">
    <property type="protein sequence ID" value="MBO1901595.1"/>
    <property type="molecule type" value="Genomic_DNA"/>
</dbReference>
<sequence length="293" mass="32051">MAERTVTVGLAQRAPLPLGRGIEELRADVRRTIREHPGIDLLAYPELHLCDTEHLPEAERNAALEDAAVTLDSDEVSDLGRIAAENGVWFCPGSIGERGPDGGFYNTQLLFDPAGRLRSSYRKMFPWRPFEPHDPGTEFAVHELDGAGTVGLSICYDAWFPEHSRQLAWLGAGLILNIVRTTTPDREQELVLARANAIVNQCMVASVNCVGPSGRGRSIIVDAEGFVVCEAGVGEQTLVADFDPAAIARVRERGTMGSNRMWEQFRAGDPEIPLPLYGGRIAPDAWRPGDRPT</sequence>
<dbReference type="Gene3D" id="3.60.110.10">
    <property type="entry name" value="Carbon-nitrogen hydrolase"/>
    <property type="match status" value="1"/>
</dbReference>
<protein>
    <submittedName>
        <fullName evidence="3">Carbon-nitrogen hydrolase family protein</fullName>
    </submittedName>
</protein>
<evidence type="ECO:0000313" key="3">
    <source>
        <dbReference type="EMBL" id="MBO1901595.1"/>
    </source>
</evidence>
<dbReference type="Pfam" id="PF00795">
    <property type="entry name" value="CN_hydrolase"/>
    <property type="match status" value="1"/>
</dbReference>
<dbReference type="PANTHER" id="PTHR23088:SF27">
    <property type="entry name" value="DEAMINATED GLUTATHIONE AMIDASE"/>
    <property type="match status" value="1"/>
</dbReference>
<dbReference type="InterPro" id="IPR036526">
    <property type="entry name" value="C-N_Hydrolase_sf"/>
</dbReference>
<dbReference type="InterPro" id="IPR003010">
    <property type="entry name" value="C-N_Hydrolase"/>
</dbReference>
<evidence type="ECO:0000259" key="2">
    <source>
        <dbReference type="PROSITE" id="PS50263"/>
    </source>
</evidence>
<dbReference type="Proteomes" id="UP000664382">
    <property type="component" value="Unassembled WGS sequence"/>
</dbReference>
<keyword evidence="4" id="KW-1185">Reference proteome</keyword>
<feature type="domain" description="CN hydrolase" evidence="2">
    <location>
        <begin position="6"/>
        <end position="244"/>
    </location>
</feature>
<dbReference type="SUPFAM" id="SSF56317">
    <property type="entry name" value="Carbon-nitrogen hydrolase"/>
    <property type="match status" value="1"/>
</dbReference>
<name>A0A939MJX0_9MICO</name>
<dbReference type="AlphaFoldDB" id="A0A939MJX0"/>
<evidence type="ECO:0000256" key="1">
    <source>
        <dbReference type="ARBA" id="ARBA00010613"/>
    </source>
</evidence>
<accession>A0A939MJX0</accession>
<dbReference type="PROSITE" id="PS50263">
    <property type="entry name" value="CN_HYDROLASE"/>
    <property type="match status" value="1"/>
</dbReference>
<comment type="similarity">
    <text evidence="1">Belongs to the carbon-nitrogen hydrolase superfamily. NIT1/NIT2 family.</text>
</comment>
<evidence type="ECO:0000313" key="4">
    <source>
        <dbReference type="Proteomes" id="UP000664382"/>
    </source>
</evidence>
<keyword evidence="3" id="KW-0378">Hydrolase</keyword>
<organism evidence="3 4">
    <name type="scientific">Leucobacter weissii</name>
    <dbReference type="NCBI Taxonomy" id="1983706"/>
    <lineage>
        <taxon>Bacteria</taxon>
        <taxon>Bacillati</taxon>
        <taxon>Actinomycetota</taxon>
        <taxon>Actinomycetes</taxon>
        <taxon>Micrococcales</taxon>
        <taxon>Microbacteriaceae</taxon>
        <taxon>Leucobacter</taxon>
    </lineage>
</organism>
<dbReference type="CDD" id="cd07197">
    <property type="entry name" value="nitrilase"/>
    <property type="match status" value="1"/>
</dbReference>
<dbReference type="PANTHER" id="PTHR23088">
    <property type="entry name" value="NITRILASE-RELATED"/>
    <property type="match status" value="1"/>
</dbReference>
<proteinExistence type="inferred from homology"/>